<dbReference type="Gene3D" id="3.20.20.10">
    <property type="entry name" value="Alanine racemase"/>
    <property type="match status" value="1"/>
</dbReference>
<comment type="caution">
    <text evidence="6">The sequence shown here is derived from an EMBL/GenBank/DDBJ whole genome shotgun (WGS) entry which is preliminary data.</text>
</comment>
<evidence type="ECO:0000313" key="6">
    <source>
        <dbReference type="EMBL" id="EJF41260.1"/>
    </source>
</evidence>
<dbReference type="PANTHER" id="PTHR30511:SF0">
    <property type="entry name" value="ALANINE RACEMASE, CATABOLIC-RELATED"/>
    <property type="match status" value="1"/>
</dbReference>
<keyword evidence="2" id="KW-0663">Pyridoxal phosphate</keyword>
<dbReference type="AlphaFoldDB" id="J1H6P5"/>
<dbReference type="GO" id="GO:0030632">
    <property type="term" value="P:D-alanine biosynthetic process"/>
    <property type="evidence" value="ECO:0007669"/>
    <property type="project" value="TreeGrafter"/>
</dbReference>
<evidence type="ECO:0000256" key="4">
    <source>
        <dbReference type="SAM" id="MobiDB-lite"/>
    </source>
</evidence>
<feature type="non-terminal residue" evidence="6">
    <location>
        <position position="111"/>
    </location>
</feature>
<keyword evidence="3" id="KW-0413">Isomerase</keyword>
<evidence type="ECO:0000313" key="7">
    <source>
        <dbReference type="Proteomes" id="UP000002941"/>
    </source>
</evidence>
<dbReference type="GO" id="GO:0009252">
    <property type="term" value="P:peptidoglycan biosynthetic process"/>
    <property type="evidence" value="ECO:0007669"/>
    <property type="project" value="TreeGrafter"/>
</dbReference>
<dbReference type="EMBL" id="AKFT01000160">
    <property type="protein sequence ID" value="EJF41260.1"/>
    <property type="molecule type" value="Genomic_DNA"/>
</dbReference>
<feature type="domain" description="Alanine racemase N-terminal" evidence="5">
    <location>
        <begin position="31"/>
        <end position="93"/>
    </location>
</feature>
<protein>
    <submittedName>
        <fullName evidence="6">Alanine racemase domain protein</fullName>
    </submittedName>
</protein>
<reference evidence="6 7" key="1">
    <citation type="submission" date="2012-05" db="EMBL/GenBank/DDBJ databases">
        <authorList>
            <person name="Harkins D.M."/>
            <person name="Madupu R."/>
            <person name="Durkin A.S."/>
            <person name="Torralba M."/>
            <person name="Methe B."/>
            <person name="Sutton G.G."/>
            <person name="Nelson K.E."/>
        </authorList>
    </citation>
    <scope>NUCLEOTIDE SEQUENCE [LARGE SCALE GENOMIC DNA]</scope>
    <source>
        <strain evidence="6 7">F0489</strain>
    </source>
</reference>
<dbReference type="GO" id="GO:0008784">
    <property type="term" value="F:alanine racemase activity"/>
    <property type="evidence" value="ECO:0007669"/>
    <property type="project" value="TreeGrafter"/>
</dbReference>
<dbReference type="InterPro" id="IPR000821">
    <property type="entry name" value="Ala_racemase"/>
</dbReference>
<dbReference type="GO" id="GO:0030170">
    <property type="term" value="F:pyridoxal phosphate binding"/>
    <property type="evidence" value="ECO:0007669"/>
    <property type="project" value="TreeGrafter"/>
</dbReference>
<feature type="region of interest" description="Disordered" evidence="4">
    <location>
        <begin position="1"/>
        <end position="26"/>
    </location>
</feature>
<name>J1H6P5_9ACTO</name>
<proteinExistence type="predicted"/>
<keyword evidence="7" id="KW-1185">Reference proteome</keyword>
<dbReference type="SUPFAM" id="SSF51419">
    <property type="entry name" value="PLP-binding barrel"/>
    <property type="match status" value="1"/>
</dbReference>
<dbReference type="InterPro" id="IPR020622">
    <property type="entry name" value="Ala_racemase_pyridoxalP-BS"/>
</dbReference>
<dbReference type="InterPro" id="IPR029066">
    <property type="entry name" value="PLP-binding_barrel"/>
</dbReference>
<evidence type="ECO:0000259" key="5">
    <source>
        <dbReference type="Pfam" id="PF01168"/>
    </source>
</evidence>
<dbReference type="PROSITE" id="PS00395">
    <property type="entry name" value="ALANINE_RACEMASE"/>
    <property type="match status" value="1"/>
</dbReference>
<organism evidence="6 7">
    <name type="scientific">Actinomyces massiliensis F0489</name>
    <dbReference type="NCBI Taxonomy" id="1125718"/>
    <lineage>
        <taxon>Bacteria</taxon>
        <taxon>Bacillati</taxon>
        <taxon>Actinomycetota</taxon>
        <taxon>Actinomycetes</taxon>
        <taxon>Actinomycetales</taxon>
        <taxon>Actinomycetaceae</taxon>
        <taxon>Actinomyces</taxon>
    </lineage>
</organism>
<sequence length="111" mass="11247">MTRSASAAPASSVPSALSSSPAPPTTSRAVVDLEALAHNARVLAGCTDAPWMAVVKADAYGHGLGPVSLTCLRAGATWLGVAQLAEALHLRRLLDAAGVARPQPEDEPAPD</sequence>
<dbReference type="GO" id="GO:0005829">
    <property type="term" value="C:cytosol"/>
    <property type="evidence" value="ECO:0007669"/>
    <property type="project" value="TreeGrafter"/>
</dbReference>
<comment type="cofactor">
    <cofactor evidence="1">
        <name>pyridoxal 5'-phosphate</name>
        <dbReference type="ChEBI" id="CHEBI:597326"/>
    </cofactor>
</comment>
<evidence type="ECO:0000256" key="3">
    <source>
        <dbReference type="ARBA" id="ARBA00023235"/>
    </source>
</evidence>
<evidence type="ECO:0000256" key="1">
    <source>
        <dbReference type="ARBA" id="ARBA00001933"/>
    </source>
</evidence>
<dbReference type="InterPro" id="IPR001608">
    <property type="entry name" value="Ala_racemase_N"/>
</dbReference>
<accession>J1H6P5</accession>
<evidence type="ECO:0000256" key="2">
    <source>
        <dbReference type="ARBA" id="ARBA00022898"/>
    </source>
</evidence>
<dbReference type="Pfam" id="PF01168">
    <property type="entry name" value="Ala_racemase_N"/>
    <property type="match status" value="1"/>
</dbReference>
<gene>
    <name evidence="6" type="ORF">HMPREF1318_3103</name>
</gene>
<dbReference type="eggNOG" id="COG0787">
    <property type="taxonomic scope" value="Bacteria"/>
</dbReference>
<dbReference type="Proteomes" id="UP000002941">
    <property type="component" value="Unassembled WGS sequence"/>
</dbReference>
<dbReference type="PANTHER" id="PTHR30511">
    <property type="entry name" value="ALANINE RACEMASE"/>
    <property type="match status" value="1"/>
</dbReference>